<dbReference type="Pfam" id="PF02535">
    <property type="entry name" value="Zip"/>
    <property type="match status" value="1"/>
</dbReference>
<feature type="transmembrane region" description="Helical" evidence="5">
    <location>
        <begin position="38"/>
        <end position="58"/>
    </location>
</feature>
<feature type="transmembrane region" description="Helical" evidence="5">
    <location>
        <begin position="107"/>
        <end position="128"/>
    </location>
</feature>
<reference evidence="6 7" key="1">
    <citation type="submission" date="2018-05" db="EMBL/GenBank/DDBJ databases">
        <title>Spiribacter halobius sp. nov., a moderately halophilic bacterium isolated from marine solar saltern.</title>
        <authorList>
            <person name="Zheng W.-S."/>
            <person name="Lu D.-C."/>
            <person name="Du Z.-J."/>
        </authorList>
    </citation>
    <scope>NUCLEOTIDE SEQUENCE [LARGE SCALE GENOMIC DNA]</scope>
    <source>
        <strain evidence="6 7">E85</strain>
    </source>
</reference>
<keyword evidence="7" id="KW-1185">Reference proteome</keyword>
<dbReference type="EMBL" id="QFFI01000001">
    <property type="protein sequence ID" value="PWG65783.1"/>
    <property type="molecule type" value="Genomic_DNA"/>
</dbReference>
<keyword evidence="2 5" id="KW-0812">Transmembrane</keyword>
<dbReference type="OrthoDB" id="9787346at2"/>
<dbReference type="GO" id="GO:0005385">
    <property type="term" value="F:zinc ion transmembrane transporter activity"/>
    <property type="evidence" value="ECO:0007669"/>
    <property type="project" value="TreeGrafter"/>
</dbReference>
<protein>
    <submittedName>
        <fullName evidence="6">ZIP family metal transporter</fullName>
    </submittedName>
</protein>
<feature type="transmembrane region" description="Helical" evidence="5">
    <location>
        <begin position="134"/>
        <end position="158"/>
    </location>
</feature>
<comment type="subcellular location">
    <subcellularLocation>
        <location evidence="1">Membrane</location>
        <topology evidence="1">Multi-pass membrane protein</topology>
    </subcellularLocation>
</comment>
<keyword evidence="3 5" id="KW-1133">Transmembrane helix</keyword>
<dbReference type="AlphaFoldDB" id="A0A2U2N9L7"/>
<evidence type="ECO:0000313" key="7">
    <source>
        <dbReference type="Proteomes" id="UP000245474"/>
    </source>
</evidence>
<feature type="transmembrane region" description="Helical" evidence="5">
    <location>
        <begin position="6"/>
        <end position="31"/>
    </location>
</feature>
<sequence>MALETSLPAVFVAALITAVTTGLGAVPLAFARRVPVHWLGIGAAVASGLMLAASHSLLEEANAIAPWRGLGGLVTGLVLILLANAWIERRGALDVGELHGADARKALLIIGVMTAHSFAEGVGVGVAYGGGEALGIYITAAIAVHNIPEGLAIALVMVPRGAPVWKASGWAIFSSLPQPLMAVPAYLLVTTFQPFLPVGLGLAAGAMIWMVFAELLPDAGEHLTPARIGTVVVLAFAAMMAFQFSLPHQ</sequence>
<dbReference type="PANTHER" id="PTHR11040">
    <property type="entry name" value="ZINC/IRON TRANSPORTER"/>
    <property type="match status" value="1"/>
</dbReference>
<organism evidence="6 7">
    <name type="scientific">Sediminicurvatus halobius</name>
    <dbReference type="NCBI Taxonomy" id="2182432"/>
    <lineage>
        <taxon>Bacteria</taxon>
        <taxon>Pseudomonadati</taxon>
        <taxon>Pseudomonadota</taxon>
        <taxon>Gammaproteobacteria</taxon>
        <taxon>Chromatiales</taxon>
        <taxon>Ectothiorhodospiraceae</taxon>
        <taxon>Sediminicurvatus</taxon>
    </lineage>
</organism>
<feature type="transmembrane region" description="Helical" evidence="5">
    <location>
        <begin position="228"/>
        <end position="246"/>
    </location>
</feature>
<comment type="caution">
    <text evidence="6">The sequence shown here is derived from an EMBL/GenBank/DDBJ whole genome shotgun (WGS) entry which is preliminary data.</text>
</comment>
<evidence type="ECO:0000256" key="3">
    <source>
        <dbReference type="ARBA" id="ARBA00022989"/>
    </source>
</evidence>
<feature type="transmembrane region" description="Helical" evidence="5">
    <location>
        <begin position="170"/>
        <end position="189"/>
    </location>
</feature>
<evidence type="ECO:0000256" key="1">
    <source>
        <dbReference type="ARBA" id="ARBA00004141"/>
    </source>
</evidence>
<evidence type="ECO:0000256" key="2">
    <source>
        <dbReference type="ARBA" id="ARBA00022692"/>
    </source>
</evidence>
<accession>A0A2U2N9L7</accession>
<dbReference type="Proteomes" id="UP000245474">
    <property type="component" value="Unassembled WGS sequence"/>
</dbReference>
<feature type="transmembrane region" description="Helical" evidence="5">
    <location>
        <begin position="70"/>
        <end position="87"/>
    </location>
</feature>
<gene>
    <name evidence="6" type="ORF">DEM34_00520</name>
</gene>
<dbReference type="PANTHER" id="PTHR11040:SF70">
    <property type="entry name" value="OS05G0316100 PROTEIN"/>
    <property type="match status" value="1"/>
</dbReference>
<feature type="transmembrane region" description="Helical" evidence="5">
    <location>
        <begin position="195"/>
        <end position="216"/>
    </location>
</feature>
<name>A0A2U2N9L7_9GAMM</name>
<keyword evidence="4 5" id="KW-0472">Membrane</keyword>
<dbReference type="InterPro" id="IPR003689">
    <property type="entry name" value="ZIP"/>
</dbReference>
<dbReference type="GO" id="GO:0016020">
    <property type="term" value="C:membrane"/>
    <property type="evidence" value="ECO:0007669"/>
    <property type="project" value="UniProtKB-SubCell"/>
</dbReference>
<dbReference type="RefSeq" id="WP_109675144.1">
    <property type="nucleotide sequence ID" value="NZ_CP086615.1"/>
</dbReference>
<evidence type="ECO:0000313" key="6">
    <source>
        <dbReference type="EMBL" id="PWG65783.1"/>
    </source>
</evidence>
<evidence type="ECO:0000256" key="5">
    <source>
        <dbReference type="SAM" id="Phobius"/>
    </source>
</evidence>
<evidence type="ECO:0000256" key="4">
    <source>
        <dbReference type="ARBA" id="ARBA00023136"/>
    </source>
</evidence>
<proteinExistence type="predicted"/>